<dbReference type="AlphaFoldDB" id="K1TST0"/>
<protein>
    <recommendedName>
        <fullName evidence="2">DUF4143 domain-containing protein</fullName>
    </recommendedName>
</protein>
<reference evidence="1" key="1">
    <citation type="journal article" date="2013" name="Environ. Microbiol.">
        <title>Microbiota from the distal guts of lean and obese adolescents exhibit partial functional redundancy besides clear differences in community structure.</title>
        <authorList>
            <person name="Ferrer M."/>
            <person name="Ruiz A."/>
            <person name="Lanza F."/>
            <person name="Haange S.B."/>
            <person name="Oberbach A."/>
            <person name="Till H."/>
            <person name="Bargiela R."/>
            <person name="Campoy C."/>
            <person name="Segura M.T."/>
            <person name="Richter M."/>
            <person name="von Bergen M."/>
            <person name="Seifert J."/>
            <person name="Suarez A."/>
        </authorList>
    </citation>
    <scope>NUCLEOTIDE SEQUENCE</scope>
</reference>
<sequence>MGFNVTDNNGVKLENAVFIELLRRGCDLFYHADKKECDFVVREGVRITQAYQVTVKMDDEKTRKREIEGLQEAMEIYDLSEGYIITLNEKEELTVEWEGGAHNYLLG</sequence>
<evidence type="ECO:0000313" key="1">
    <source>
        <dbReference type="EMBL" id="EKC69255.1"/>
    </source>
</evidence>
<organism evidence="1">
    <name type="scientific">human gut metagenome</name>
    <dbReference type="NCBI Taxonomy" id="408170"/>
    <lineage>
        <taxon>unclassified sequences</taxon>
        <taxon>metagenomes</taxon>
        <taxon>organismal metagenomes</taxon>
    </lineage>
</organism>
<accession>K1TST0</accession>
<name>K1TST0_9ZZZZ</name>
<proteinExistence type="predicted"/>
<dbReference type="EMBL" id="AJWY01005575">
    <property type="protein sequence ID" value="EKC69255.1"/>
    <property type="molecule type" value="Genomic_DNA"/>
</dbReference>
<dbReference type="PANTHER" id="PTHR33295">
    <property type="entry name" value="ATPASE"/>
    <property type="match status" value="1"/>
</dbReference>
<gene>
    <name evidence="1" type="ORF">LEA_08385</name>
</gene>
<evidence type="ECO:0008006" key="2">
    <source>
        <dbReference type="Google" id="ProtNLM"/>
    </source>
</evidence>
<dbReference type="PANTHER" id="PTHR33295:SF8">
    <property type="entry name" value="AAA+ ATPASE DOMAIN-CONTAINING PROTEIN"/>
    <property type="match status" value="1"/>
</dbReference>
<comment type="caution">
    <text evidence="1">The sequence shown here is derived from an EMBL/GenBank/DDBJ whole genome shotgun (WGS) entry which is preliminary data.</text>
</comment>
<feature type="non-terminal residue" evidence="1">
    <location>
        <position position="107"/>
    </location>
</feature>